<organism evidence="1 2">
    <name type="scientific">Sclerotinia nivalis</name>
    <dbReference type="NCBI Taxonomy" id="352851"/>
    <lineage>
        <taxon>Eukaryota</taxon>
        <taxon>Fungi</taxon>
        <taxon>Dikarya</taxon>
        <taxon>Ascomycota</taxon>
        <taxon>Pezizomycotina</taxon>
        <taxon>Leotiomycetes</taxon>
        <taxon>Helotiales</taxon>
        <taxon>Sclerotiniaceae</taxon>
        <taxon>Sclerotinia</taxon>
    </lineage>
</organism>
<name>A0A9X0APW4_9HELO</name>
<accession>A0A9X0APW4</accession>
<dbReference type="EMBL" id="JAPEIS010000004">
    <property type="protein sequence ID" value="KAJ8066772.1"/>
    <property type="molecule type" value="Genomic_DNA"/>
</dbReference>
<reference evidence="1" key="1">
    <citation type="submission" date="2022-11" db="EMBL/GenBank/DDBJ databases">
        <title>Genome Resource of Sclerotinia nivalis Strain SnTB1, a Plant Pathogen Isolated from American Ginseng.</title>
        <authorList>
            <person name="Fan S."/>
        </authorList>
    </citation>
    <scope>NUCLEOTIDE SEQUENCE</scope>
    <source>
        <strain evidence="1">SnTB1</strain>
    </source>
</reference>
<gene>
    <name evidence="1" type="ORF">OCU04_004160</name>
</gene>
<dbReference type="Proteomes" id="UP001152300">
    <property type="component" value="Unassembled WGS sequence"/>
</dbReference>
<evidence type="ECO:0000313" key="2">
    <source>
        <dbReference type="Proteomes" id="UP001152300"/>
    </source>
</evidence>
<proteinExistence type="predicted"/>
<protein>
    <submittedName>
        <fullName evidence="1">Uncharacterized protein</fullName>
    </submittedName>
</protein>
<keyword evidence="2" id="KW-1185">Reference proteome</keyword>
<sequence length="52" mass="6020">MVADGSRLWRDIFPSGHQSELETDTINFENAKWINNVRRSGMPLIMEIVKES</sequence>
<dbReference type="AlphaFoldDB" id="A0A9X0APW4"/>
<comment type="caution">
    <text evidence="1">The sequence shown here is derived from an EMBL/GenBank/DDBJ whole genome shotgun (WGS) entry which is preliminary data.</text>
</comment>
<evidence type="ECO:0000313" key="1">
    <source>
        <dbReference type="EMBL" id="KAJ8066772.1"/>
    </source>
</evidence>